<dbReference type="Gene3D" id="3.10.450.50">
    <property type="match status" value="1"/>
</dbReference>
<evidence type="ECO:0000313" key="1">
    <source>
        <dbReference type="EMBL" id="SUF58532.1"/>
    </source>
</evidence>
<dbReference type="AlphaFoldDB" id="A0A379QR70"/>
<dbReference type="EMBL" id="UGWP01000004">
    <property type="protein sequence ID" value="SUF58532.1"/>
    <property type="molecule type" value="Genomic_DNA"/>
</dbReference>
<dbReference type="PANTHER" id="PTHR33747">
    <property type="entry name" value="UPF0225 PROTEIN SCO1677"/>
    <property type="match status" value="1"/>
</dbReference>
<protein>
    <submittedName>
        <fullName evidence="1">SWIM/SEC-C metal-binding motif protein, PBPRA1643 family</fullName>
    </submittedName>
</protein>
<dbReference type="PANTHER" id="PTHR33747:SF1">
    <property type="entry name" value="ADENYLATE CYCLASE-ASSOCIATED CAP C-TERMINAL DOMAIN-CONTAINING PROTEIN"/>
    <property type="match status" value="1"/>
</dbReference>
<name>A0A379QR70_SALER</name>
<gene>
    <name evidence="1" type="ORF">NCTC10252_03853</name>
</gene>
<organism evidence="1 2">
    <name type="scientific">Salmonella enterica</name>
    <name type="common">Salmonella choleraesuis</name>
    <dbReference type="NCBI Taxonomy" id="28901"/>
    <lineage>
        <taxon>Bacteria</taxon>
        <taxon>Pseudomonadati</taxon>
        <taxon>Pseudomonadota</taxon>
        <taxon>Gammaproteobacteria</taxon>
        <taxon>Enterobacterales</taxon>
        <taxon>Enterobacteriaceae</taxon>
        <taxon>Salmonella</taxon>
    </lineage>
</organism>
<accession>A0A379QR70</accession>
<dbReference type="Proteomes" id="UP000254597">
    <property type="component" value="Unassembled WGS sequence"/>
</dbReference>
<evidence type="ECO:0000313" key="2">
    <source>
        <dbReference type="Proteomes" id="UP000254597"/>
    </source>
</evidence>
<dbReference type="Pfam" id="PF02810">
    <property type="entry name" value="SEC-C"/>
    <property type="match status" value="1"/>
</dbReference>
<proteinExistence type="predicted"/>
<dbReference type="SUPFAM" id="SSF103642">
    <property type="entry name" value="Sec-C motif"/>
    <property type="match status" value="1"/>
</dbReference>
<sequence>MNNEQAKFLELEELCKQDGFIHAYSYLCLRDCTIGFQGGLETDDLNHLTSSDRLIKTELSLLHGLMLKSGYNAVEISSDKLTQYVDSAEQILKDIHEAIKTSGMKNFSLENPKLSFESFFTEKDVVREFIFYSAEQAFEFQFASFARERYIEDEVWLRDHVGFDMNDAYTIYRAINEMLNENLNSIASRSELISHKESRLQFHEINVDELIRLSKQSKEIVIAFLTIFSTSSKDDNTSFSSIDDFNIINAKPIVYLNDKYYLFQLTSLAQSMYESPIFWMREDKSYRKFADEHRGNFTEAFTYNKLVSVFGRENVYVNIDIFKNAAEKIGEIDILVKFGSKYLIVQAKSKGMTLSSRKGQAEIVKDDFTKGFQNAYDQAIECSNALMEAGVHFKDASGNLVEFKDRPTSCYPVCITSESYPSLAFQCRLHLKYEKTEHLKAPYIMDVFFLDILTEFLSEPLFFLSFVDRRTGYHDALMASTEIVLLSMHLKYNLWIENDMTFMHLADDIASDLDAAFMVRRLALPGSGTPKGILQKYTSGFFGRLLFKIQRLANDDLTDLGLILLKGNGKFVDMLNEAVGRIQYLTIQDNLTHDFTIQLENGVGGLTVHTLAGDLESAQNKLMAHVNAKKYLAKQNQWFGVLVEADRLGMVASICKLSFPWQKDTKMDLAVKEAKMDKPMIYDSKELRGKFKVKLGRNDKCLCGSGKKYKKCCLIKNNL</sequence>
<reference evidence="1 2" key="1">
    <citation type="submission" date="2018-06" db="EMBL/GenBank/DDBJ databases">
        <authorList>
            <consortium name="Pathogen Informatics"/>
            <person name="Doyle S."/>
        </authorList>
    </citation>
    <scope>NUCLEOTIDE SEQUENCE [LARGE SCALE GENOMIC DNA]</scope>
    <source>
        <strain evidence="1 2">NCTC10252</strain>
    </source>
</reference>
<dbReference type="InterPro" id="IPR004027">
    <property type="entry name" value="SEC_C_motif"/>
</dbReference>